<feature type="signal peptide" evidence="1">
    <location>
        <begin position="1"/>
        <end position="24"/>
    </location>
</feature>
<gene>
    <name evidence="2" type="ORF">ENQ20_17120</name>
</gene>
<dbReference type="AlphaFoldDB" id="A0A7C1JZM7"/>
<evidence type="ECO:0000313" key="2">
    <source>
        <dbReference type="EMBL" id="HDX33190.1"/>
    </source>
</evidence>
<proteinExistence type="predicted"/>
<name>A0A7C1JZM7_9CHLR</name>
<feature type="chain" id="PRO_5028488644" description="DUF3352 domain-containing protein" evidence="1">
    <location>
        <begin position="25"/>
        <end position="410"/>
    </location>
</feature>
<reference evidence="2" key="1">
    <citation type="journal article" date="2020" name="mSystems">
        <title>Genome- and Community-Level Interaction Insights into Carbon Utilization and Element Cycling Functions of Hydrothermarchaeota in Hydrothermal Sediment.</title>
        <authorList>
            <person name="Zhou Z."/>
            <person name="Liu Y."/>
            <person name="Xu W."/>
            <person name="Pan J."/>
            <person name="Luo Z.H."/>
            <person name="Li M."/>
        </authorList>
    </citation>
    <scope>NUCLEOTIDE SEQUENCE [LARGE SCALE GENOMIC DNA]</scope>
    <source>
        <strain evidence="2">SpSt-289</strain>
    </source>
</reference>
<evidence type="ECO:0000256" key="1">
    <source>
        <dbReference type="SAM" id="SignalP"/>
    </source>
</evidence>
<sequence>MRSKLISLFLVMALLLASFGTALAQAEPFCGDLSAEDCELLTVAAQNMLSVTSYQASAEYRGVLAGLPGLGIEEAAVTVTVDGAFSYGESAIAAAAVLAGVQTQEDLAALMSESPEVLVDFYNGWSFDIVMVVDISEELAEALSAEIGIPVPTLLSVPVKLVDGILYVNLTDVAPLLEGGEALAGWLGFELGPVLEAAAEQGLFEAAAMQMTMDDPSMLADSPENAALAGALIGVQAALADPAAFEKYMEVSRAADDVINGMDVAVFTTKMDILSLISSPEFIDLVSGLAESGALGEDALSAADLEQALTMLSFMGPMLFQGLVSESTTAVSLDEPNYIVAQTTLFSWDLSGLLQMAAMTGALPADQMPSGTSLIEFETSVVNSAFNEPQTINAPADALIIPAESMMATQ</sequence>
<organism evidence="2">
    <name type="scientific">Caldilinea aerophila</name>
    <dbReference type="NCBI Taxonomy" id="133453"/>
    <lineage>
        <taxon>Bacteria</taxon>
        <taxon>Bacillati</taxon>
        <taxon>Chloroflexota</taxon>
        <taxon>Caldilineae</taxon>
        <taxon>Caldilineales</taxon>
        <taxon>Caldilineaceae</taxon>
        <taxon>Caldilinea</taxon>
    </lineage>
</organism>
<evidence type="ECO:0008006" key="3">
    <source>
        <dbReference type="Google" id="ProtNLM"/>
    </source>
</evidence>
<keyword evidence="1" id="KW-0732">Signal</keyword>
<accession>A0A7C1JZM7</accession>
<protein>
    <recommendedName>
        <fullName evidence="3">DUF3352 domain-containing protein</fullName>
    </recommendedName>
</protein>
<dbReference type="EMBL" id="DSMG01000177">
    <property type="protein sequence ID" value="HDX33190.1"/>
    <property type="molecule type" value="Genomic_DNA"/>
</dbReference>
<comment type="caution">
    <text evidence="2">The sequence shown here is derived from an EMBL/GenBank/DDBJ whole genome shotgun (WGS) entry which is preliminary data.</text>
</comment>